<proteinExistence type="predicted"/>
<accession>A0ABN2KI57</accession>
<keyword evidence="2" id="KW-1185">Reference proteome</keyword>
<evidence type="ECO:0000313" key="2">
    <source>
        <dbReference type="Proteomes" id="UP001501204"/>
    </source>
</evidence>
<protein>
    <submittedName>
        <fullName evidence="1">Uncharacterized protein</fullName>
    </submittedName>
</protein>
<dbReference type="RefSeq" id="WP_344121192.1">
    <property type="nucleotide sequence ID" value="NZ_BAAAOA010000015.1"/>
</dbReference>
<dbReference type="Proteomes" id="UP001501204">
    <property type="component" value="Unassembled WGS sequence"/>
</dbReference>
<evidence type="ECO:0000313" key="1">
    <source>
        <dbReference type="EMBL" id="GAA1756676.1"/>
    </source>
</evidence>
<sequence>MPGLNAGRASIRSTAACRHADKSGQAIAYDPCLSVYYVKNPGDAPERLQEFAREAVRAIEERTDLDIVFEGVDADATFEGFRRYMPENYGERWSPVLVELSNPERFPLLKGRDLGGAPSLKDTQGPYYVTGIATFDTPSHLATRSSRKTDR</sequence>
<comment type="caution">
    <text evidence="1">The sequence shown here is derived from an EMBL/GenBank/DDBJ whole genome shotgun (WGS) entry which is preliminary data.</text>
</comment>
<name>A0ABN2KI57_9MICC</name>
<dbReference type="EMBL" id="BAAAOA010000015">
    <property type="protein sequence ID" value="GAA1756676.1"/>
    <property type="molecule type" value="Genomic_DNA"/>
</dbReference>
<organism evidence="1 2">
    <name type="scientific">Kocuria aegyptia</name>
    <dbReference type="NCBI Taxonomy" id="330943"/>
    <lineage>
        <taxon>Bacteria</taxon>
        <taxon>Bacillati</taxon>
        <taxon>Actinomycetota</taxon>
        <taxon>Actinomycetes</taxon>
        <taxon>Micrococcales</taxon>
        <taxon>Micrococcaceae</taxon>
        <taxon>Kocuria</taxon>
    </lineage>
</organism>
<reference evidence="1 2" key="1">
    <citation type="journal article" date="2019" name="Int. J. Syst. Evol. Microbiol.">
        <title>The Global Catalogue of Microorganisms (GCM) 10K type strain sequencing project: providing services to taxonomists for standard genome sequencing and annotation.</title>
        <authorList>
            <consortium name="The Broad Institute Genomics Platform"/>
            <consortium name="The Broad Institute Genome Sequencing Center for Infectious Disease"/>
            <person name="Wu L."/>
            <person name="Ma J."/>
        </authorList>
    </citation>
    <scope>NUCLEOTIDE SEQUENCE [LARGE SCALE GENOMIC DNA]</scope>
    <source>
        <strain evidence="1 2">JCM 14735</strain>
    </source>
</reference>
<gene>
    <name evidence="1" type="ORF">GCM10009767_15030</name>
</gene>